<organism evidence="2 3">
    <name type="scientific">Marinobacter xestospongiae</name>
    <dbReference type="NCBI Taxonomy" id="994319"/>
    <lineage>
        <taxon>Bacteria</taxon>
        <taxon>Pseudomonadati</taxon>
        <taxon>Pseudomonadota</taxon>
        <taxon>Gammaproteobacteria</taxon>
        <taxon>Pseudomonadales</taxon>
        <taxon>Marinobacteraceae</taxon>
        <taxon>Marinobacter</taxon>
    </lineage>
</organism>
<dbReference type="EMBL" id="JAWIIJ010000003">
    <property type="protein sequence ID" value="MDV2078121.1"/>
    <property type="molecule type" value="Genomic_DNA"/>
</dbReference>
<evidence type="ECO:0000256" key="1">
    <source>
        <dbReference type="SAM" id="SignalP"/>
    </source>
</evidence>
<evidence type="ECO:0000313" key="2">
    <source>
        <dbReference type="EMBL" id="MDV2078121.1"/>
    </source>
</evidence>
<feature type="signal peptide" evidence="1">
    <location>
        <begin position="1"/>
        <end position="30"/>
    </location>
</feature>
<feature type="chain" id="PRO_5046040003" description="Lipoprotein" evidence="1">
    <location>
        <begin position="31"/>
        <end position="189"/>
    </location>
</feature>
<reference evidence="2 3" key="1">
    <citation type="submission" date="2023-10" db="EMBL/GenBank/DDBJ databases">
        <title>Characteristics and mechanism of a salt-tolerant marine origin heterotrophic nitrifying- aerobic denitrifying bacteria Marinobacter xestospongiae HN1.</title>
        <authorList>
            <person name="Qi R."/>
        </authorList>
    </citation>
    <scope>NUCLEOTIDE SEQUENCE [LARGE SCALE GENOMIC DNA]</scope>
    <source>
        <strain evidence="2 3">HN1</strain>
    </source>
</reference>
<proteinExistence type="predicted"/>
<protein>
    <recommendedName>
        <fullName evidence="4">Lipoprotein</fullName>
    </recommendedName>
</protein>
<sequence length="189" mass="20710">MSLHFLQSLRLPVAGAAVAAVLTLSGCSDAVESMTEKYVKSQFEEAGMQFDENGELSGFDYGEGQMSFALEVDELPEDFPADVPVYQGMALESMFRNTREQGEHFMVAGSTLDDVKTVVDTLVKDASDAGWQLEEEELDGVMWIEGEDGTASEATAWLRKQDRVLNFVVSPEGEGTQITVMTGYNKDRG</sequence>
<comment type="caution">
    <text evidence="2">The sequence shown here is derived from an EMBL/GenBank/DDBJ whole genome shotgun (WGS) entry which is preliminary data.</text>
</comment>
<dbReference type="RefSeq" id="WP_316972958.1">
    <property type="nucleotide sequence ID" value="NZ_JAWIIJ010000003.1"/>
</dbReference>
<keyword evidence="3" id="KW-1185">Reference proteome</keyword>
<dbReference type="Proteomes" id="UP001269819">
    <property type="component" value="Unassembled WGS sequence"/>
</dbReference>
<accession>A0ABU3VVA5</accession>
<gene>
    <name evidence="2" type="ORF">RYS15_05470</name>
</gene>
<name>A0ABU3VVA5_9GAMM</name>
<evidence type="ECO:0008006" key="4">
    <source>
        <dbReference type="Google" id="ProtNLM"/>
    </source>
</evidence>
<keyword evidence="1" id="KW-0732">Signal</keyword>
<evidence type="ECO:0000313" key="3">
    <source>
        <dbReference type="Proteomes" id="UP001269819"/>
    </source>
</evidence>